<evidence type="ECO:0000256" key="1">
    <source>
        <dbReference type="ARBA" id="ARBA00000799"/>
    </source>
</evidence>
<evidence type="ECO:0000256" key="4">
    <source>
        <dbReference type="ARBA" id="ARBA00023235"/>
    </source>
</evidence>
<keyword evidence="4 5" id="KW-0413">Isomerase</keyword>
<dbReference type="EC" id="5.4.4.2" evidence="5"/>
<feature type="binding site" evidence="5">
    <location>
        <position position="418"/>
    </location>
    <ligand>
        <name>Mg(2+)</name>
        <dbReference type="ChEBI" id="CHEBI:18420"/>
    </ligand>
</feature>
<dbReference type="PANTHER" id="PTHR47253">
    <property type="match status" value="1"/>
</dbReference>
<comment type="cofactor">
    <cofactor evidence="5">
        <name>Mg(2+)</name>
        <dbReference type="ChEBI" id="CHEBI:18420"/>
    </cofactor>
</comment>
<dbReference type="InterPro" id="IPR004561">
    <property type="entry name" value="IsoChor_synthase"/>
</dbReference>
<evidence type="ECO:0000313" key="8">
    <source>
        <dbReference type="Proteomes" id="UP000075349"/>
    </source>
</evidence>
<accession>A0A151JK16</accession>
<comment type="function">
    <text evidence="5">Catalyzes the conversion of chorismate to isochorismate.</text>
</comment>
<dbReference type="HAMAP" id="MF_01935">
    <property type="entry name" value="MenF"/>
    <property type="match status" value="1"/>
</dbReference>
<evidence type="ECO:0000256" key="2">
    <source>
        <dbReference type="ARBA" id="ARBA00005297"/>
    </source>
</evidence>
<feature type="active site" description="Proton acceptor" evidence="5">
    <location>
        <position position="190"/>
    </location>
</feature>
<comment type="catalytic activity">
    <reaction evidence="1 5">
        <text>chorismate = isochorismate</text>
        <dbReference type="Rhea" id="RHEA:18985"/>
        <dbReference type="ChEBI" id="CHEBI:29748"/>
        <dbReference type="ChEBI" id="CHEBI:29780"/>
        <dbReference type="EC" id="5.4.4.2"/>
    </reaction>
</comment>
<organism evidence="7 8">
    <name type="scientific">Vibrio cidicii</name>
    <dbReference type="NCBI Taxonomy" id="1763883"/>
    <lineage>
        <taxon>Bacteria</taxon>
        <taxon>Pseudomonadati</taxon>
        <taxon>Pseudomonadota</taxon>
        <taxon>Gammaproteobacteria</taxon>
        <taxon>Vibrionales</taxon>
        <taxon>Vibrionaceae</taxon>
        <taxon>Vibrio</taxon>
    </lineage>
</organism>
<gene>
    <name evidence="5" type="primary">menF</name>
    <name evidence="7" type="ORF">AUQ44_13290</name>
</gene>
<keyword evidence="5" id="KW-0474">Menaquinone biosynthesis</keyword>
<feature type="binding site" evidence="5">
    <location>
        <position position="284"/>
    </location>
    <ligand>
        <name>Mg(2+)</name>
        <dbReference type="ChEBI" id="CHEBI:18420"/>
    </ligand>
</feature>
<evidence type="ECO:0000256" key="5">
    <source>
        <dbReference type="HAMAP-Rule" id="MF_01935"/>
    </source>
</evidence>
<comment type="similarity">
    <text evidence="2 5">Belongs to the isochorismate synthase family.</text>
</comment>
<dbReference type="NCBIfam" id="TIGR00543">
    <property type="entry name" value="isochor_syn"/>
    <property type="match status" value="1"/>
</dbReference>
<evidence type="ECO:0000313" key="7">
    <source>
        <dbReference type="EMBL" id="KYN26139.1"/>
    </source>
</evidence>
<dbReference type="PANTHER" id="PTHR47253:SF4">
    <property type="entry name" value="ISOCHORISMATE SYNTHASE 2, CHLOROPLASTIC"/>
    <property type="match status" value="1"/>
</dbReference>
<keyword evidence="3 5" id="KW-0460">Magnesium</keyword>
<dbReference type="InterPro" id="IPR044250">
    <property type="entry name" value="MenF-like"/>
</dbReference>
<dbReference type="UniPathway" id="UPA01057">
    <property type="reaction ID" value="UER00163"/>
</dbReference>
<dbReference type="UniPathway" id="UPA00079"/>
<comment type="pathway">
    <text evidence="5">Quinol/quinone metabolism; 1,4-dihydroxy-2-naphthoate biosynthesis; 1,4-dihydroxy-2-naphthoate from chorismate: step 1/7.</text>
</comment>
<dbReference type="EMBL" id="LOMK01000001">
    <property type="protein sequence ID" value="KYN26139.1"/>
    <property type="molecule type" value="Genomic_DNA"/>
</dbReference>
<dbReference type="SUPFAM" id="SSF56322">
    <property type="entry name" value="ADC synthase"/>
    <property type="match status" value="1"/>
</dbReference>
<name>A0A151JK16_9VIBR</name>
<feature type="domain" description="Chorismate-utilising enzyme C-terminal" evidence="6">
    <location>
        <begin position="169"/>
        <end position="422"/>
    </location>
</feature>
<sequence>MFEVDLSYFHQAIGQLIERVKNAGEDESRLIEPIDTALKFTLIDWLEAQPIFPKFYWHSRDGREQVVALGQLHTFTEPAPAYAILAPGQRVWGGRSFDGLSEKNRRCMSSFFFLPQIELLQQDGKLSLAVNLGAERSRLLASLRKLACDVPLLAPLAAHICHIDHLPSQEQWQSLVDKVLHGIEQNAFKKVVLARKTSVQLDTPLCASQLLKASAQHNHHSFHFMLSLDRKHSFIGSTPERLYLRHDRELHTEALAGTIGRGVNATHDLELANWLAQDAKNLNENQYVVDDIVERLTPHAETVQVEAEPRLVRLRKVQHLKRDIHAHLKEGINGVQLLSALQPTAAVAGLPRQASMQFILDNEPFSRGWYAGSVGYLSHDKAEFCVAIRSALIVDDELQLFAGAGIVPGSIAKHEWAELDKKMSTLLSLIAEYPPLGVAS</sequence>
<comment type="pathway">
    <text evidence="5">Quinol/quinone metabolism; menaquinone biosynthesis.</text>
</comment>
<dbReference type="InterPro" id="IPR005801">
    <property type="entry name" value="ADC_synthase"/>
</dbReference>
<proteinExistence type="inferred from homology"/>
<dbReference type="Pfam" id="PF00425">
    <property type="entry name" value="Chorismate_bind"/>
    <property type="match status" value="1"/>
</dbReference>
<dbReference type="InterPro" id="IPR034681">
    <property type="entry name" value="MenF"/>
</dbReference>
<dbReference type="GO" id="GO:0009234">
    <property type="term" value="P:menaquinone biosynthetic process"/>
    <property type="evidence" value="ECO:0007669"/>
    <property type="project" value="UniProtKB-UniRule"/>
</dbReference>
<dbReference type="AlphaFoldDB" id="A0A151JK16"/>
<reference evidence="8" key="1">
    <citation type="submission" date="2015-12" db="EMBL/GenBank/DDBJ databases">
        <authorList>
            <person name="Tarr C.L."/>
            <person name="Gladney L.M."/>
        </authorList>
    </citation>
    <scope>NUCLEOTIDE SEQUENCE [LARGE SCALE GENOMIC DNA]</scope>
    <source>
        <strain evidence="8">2756-81</strain>
    </source>
</reference>
<protein>
    <recommendedName>
        <fullName evidence="5">Isochorismate synthase MenF</fullName>
        <ecNumber evidence="5">5.4.4.2</ecNumber>
    </recommendedName>
    <alternativeName>
        <fullName evidence="5">Isochorismate mutase</fullName>
    </alternativeName>
</protein>
<comment type="caution">
    <text evidence="7">The sequence shown here is derived from an EMBL/GenBank/DDBJ whole genome shotgun (WGS) entry which is preliminary data.</text>
</comment>
<dbReference type="InterPro" id="IPR015890">
    <property type="entry name" value="Chorismate_C"/>
</dbReference>
<evidence type="ECO:0000259" key="6">
    <source>
        <dbReference type="Pfam" id="PF00425"/>
    </source>
</evidence>
<dbReference type="GO" id="GO:0008909">
    <property type="term" value="F:isochorismate synthase activity"/>
    <property type="evidence" value="ECO:0007669"/>
    <property type="project" value="UniProtKB-UniRule"/>
</dbReference>
<dbReference type="Proteomes" id="UP000075349">
    <property type="component" value="Unassembled WGS sequence"/>
</dbReference>
<dbReference type="Gene3D" id="3.60.120.10">
    <property type="entry name" value="Anthranilate synthase"/>
    <property type="match status" value="1"/>
</dbReference>
<dbReference type="GO" id="GO:0000287">
    <property type="term" value="F:magnesium ion binding"/>
    <property type="evidence" value="ECO:0007669"/>
    <property type="project" value="UniProtKB-UniRule"/>
</dbReference>
<keyword evidence="5" id="KW-0479">Metal-binding</keyword>
<evidence type="ECO:0000256" key="3">
    <source>
        <dbReference type="ARBA" id="ARBA00022842"/>
    </source>
</evidence>
<feature type="active site" description="Proton donor" evidence="5">
    <location>
        <position position="240"/>
    </location>
</feature>